<protein>
    <submittedName>
        <fullName evidence="2">CD55 molecule (Cromer blood group)</fullName>
    </submittedName>
</protein>
<keyword evidence="3" id="KW-1185">Reference proteome</keyword>
<evidence type="ECO:0000256" key="1">
    <source>
        <dbReference type="SAM" id="MobiDB-lite"/>
    </source>
</evidence>
<comment type="caution">
    <text evidence="2">The sequence shown here is derived from an EMBL/GenBank/DDBJ whole genome shotgun (WGS) entry which is preliminary data.</text>
</comment>
<accession>A0A7J8CQ01</accession>
<evidence type="ECO:0000313" key="2">
    <source>
        <dbReference type="EMBL" id="KAF6412916.1"/>
    </source>
</evidence>
<reference evidence="2 3" key="1">
    <citation type="journal article" date="2020" name="Nature">
        <title>Six reference-quality genomes reveal evolution of bat adaptations.</title>
        <authorList>
            <person name="Jebb D."/>
            <person name="Huang Z."/>
            <person name="Pippel M."/>
            <person name="Hughes G.M."/>
            <person name="Lavrichenko K."/>
            <person name="Devanna P."/>
            <person name="Winkler S."/>
            <person name="Jermiin L.S."/>
            <person name="Skirmuntt E.C."/>
            <person name="Katzourakis A."/>
            <person name="Burkitt-Gray L."/>
            <person name="Ray D.A."/>
            <person name="Sullivan K.A.M."/>
            <person name="Roscito J.G."/>
            <person name="Kirilenko B.M."/>
            <person name="Davalos L.M."/>
            <person name="Corthals A.P."/>
            <person name="Power M.L."/>
            <person name="Jones G."/>
            <person name="Ransome R.D."/>
            <person name="Dechmann D.K.N."/>
            <person name="Locatelli A.G."/>
            <person name="Puechmaille S.J."/>
            <person name="Fedrigo O."/>
            <person name="Jarvis E.D."/>
            <person name="Hiller M."/>
            <person name="Vernes S.C."/>
            <person name="Myers E.W."/>
            <person name="Teeling E.C."/>
        </authorList>
    </citation>
    <scope>NUCLEOTIDE SEQUENCE [LARGE SCALE GENOMIC DNA]</scope>
    <source>
        <strain evidence="2">MMolMol1</strain>
        <tissue evidence="2">Muscle</tissue>
    </source>
</reference>
<evidence type="ECO:0000313" key="3">
    <source>
        <dbReference type="Proteomes" id="UP000550707"/>
    </source>
</evidence>
<gene>
    <name evidence="2" type="ORF">HJG59_002472</name>
</gene>
<feature type="region of interest" description="Disordered" evidence="1">
    <location>
        <begin position="22"/>
        <end position="100"/>
    </location>
</feature>
<dbReference type="Proteomes" id="UP000550707">
    <property type="component" value="Unassembled WGS sequence"/>
</dbReference>
<dbReference type="AlphaFoldDB" id="A0A7J8CQ01"/>
<name>A0A7J8CQ01_MOLMO</name>
<dbReference type="EMBL" id="JACASF010000020">
    <property type="protein sequence ID" value="KAF6412916.1"/>
    <property type="molecule type" value="Genomic_DNA"/>
</dbReference>
<sequence>MPYIYSSGLIAVASTFSTVLNKSESSPISKPTSTPQKPTTTDVPGTKPPSTPQKSTTVNVSATEGSSTPQKPTTTDVPATQGPAVAKTTTSVHSRSTSKGSGTISAGTSFIASGKFHSSAVKRNCLHCRIYNPCLWKRILSFNCFRNTIKMRCLWVPKRKQINVSYLHVMWTPLGTWYVPKYYQNRVLVPKKF</sequence>
<proteinExistence type="predicted"/>
<feature type="compositionally biased region" description="Low complexity" evidence="1">
    <location>
        <begin position="22"/>
        <end position="45"/>
    </location>
</feature>
<feature type="compositionally biased region" description="Polar residues" evidence="1">
    <location>
        <begin position="58"/>
        <end position="78"/>
    </location>
</feature>
<feature type="compositionally biased region" description="Polar residues" evidence="1">
    <location>
        <begin position="87"/>
        <end position="100"/>
    </location>
</feature>
<organism evidence="2 3">
    <name type="scientific">Molossus molossus</name>
    <name type="common">Pallas' mastiff bat</name>
    <name type="synonym">Vespertilio molossus</name>
    <dbReference type="NCBI Taxonomy" id="27622"/>
    <lineage>
        <taxon>Eukaryota</taxon>
        <taxon>Metazoa</taxon>
        <taxon>Chordata</taxon>
        <taxon>Craniata</taxon>
        <taxon>Vertebrata</taxon>
        <taxon>Euteleostomi</taxon>
        <taxon>Mammalia</taxon>
        <taxon>Eutheria</taxon>
        <taxon>Laurasiatheria</taxon>
        <taxon>Chiroptera</taxon>
        <taxon>Yangochiroptera</taxon>
        <taxon>Molossidae</taxon>
        <taxon>Molossus</taxon>
    </lineage>
</organism>